<keyword evidence="4" id="KW-1185">Reference proteome</keyword>
<gene>
    <name evidence="3" type="ORF">EQG79_30370</name>
</gene>
<dbReference type="AlphaFoldDB" id="A0A4Q2UFY2"/>
<dbReference type="EMBL" id="SBLB01000017">
    <property type="protein sequence ID" value="RYC66275.1"/>
    <property type="molecule type" value="Genomic_DNA"/>
</dbReference>
<sequence length="224" mass="24729">MEGWRVAQCLKTKQALIYRVLLGRESMNAMKPTLISAALLAVLLINVGCASDDSTSKANKVNEERIDKQAIAISEDDKDKAKDVSKSLVDLASMSMTEYELSKVAFQRATNPQVKALAQQAMNEHQQSERDLRALARQLNVTLPTAMAREGKNRIDDLQDAQAGTAFDIDYLSEMAKVNDKALDVADDLEDNAPNDAVKELAKKVQTNDGKHKDQAKQLKNVLE</sequence>
<evidence type="ECO:0000313" key="4">
    <source>
        <dbReference type="Proteomes" id="UP000290407"/>
    </source>
</evidence>
<dbReference type="InterPro" id="IPR025419">
    <property type="entry name" value="DUF4142"/>
</dbReference>
<proteinExistence type="predicted"/>
<evidence type="ECO:0000256" key="1">
    <source>
        <dbReference type="SAM" id="MobiDB-lite"/>
    </source>
</evidence>
<dbReference type="PANTHER" id="PTHR38593">
    <property type="entry name" value="BLR2558 PROTEIN"/>
    <property type="match status" value="1"/>
</dbReference>
<feature type="region of interest" description="Disordered" evidence="1">
    <location>
        <begin position="204"/>
        <end position="224"/>
    </location>
</feature>
<protein>
    <submittedName>
        <fullName evidence="3">DUF4142 domain-containing protein</fullName>
    </submittedName>
</protein>
<dbReference type="Pfam" id="PF13628">
    <property type="entry name" value="DUF4142"/>
    <property type="match status" value="1"/>
</dbReference>
<feature type="domain" description="DUF4142" evidence="2">
    <location>
        <begin position="88"/>
        <end position="219"/>
    </location>
</feature>
<dbReference type="PANTHER" id="PTHR38593:SF1">
    <property type="entry name" value="BLR2558 PROTEIN"/>
    <property type="match status" value="1"/>
</dbReference>
<evidence type="ECO:0000259" key="2">
    <source>
        <dbReference type="Pfam" id="PF13628"/>
    </source>
</evidence>
<dbReference type="Gene3D" id="1.20.1260.10">
    <property type="match status" value="1"/>
</dbReference>
<reference evidence="3 4" key="1">
    <citation type="submission" date="2019-01" db="EMBL/GenBank/DDBJ databases">
        <title>Spirosoma flava sp. nov., a propanil-degrading bacterium isolated from herbicide-contaminated soil.</title>
        <authorList>
            <person name="Zhang L."/>
            <person name="Jiang J.-D."/>
        </authorList>
    </citation>
    <scope>NUCLEOTIDE SEQUENCE [LARGE SCALE GENOMIC DNA]</scope>
    <source>
        <strain evidence="3 4">TY50</strain>
    </source>
</reference>
<comment type="caution">
    <text evidence="3">The sequence shown here is derived from an EMBL/GenBank/DDBJ whole genome shotgun (WGS) entry which is preliminary data.</text>
</comment>
<evidence type="ECO:0000313" key="3">
    <source>
        <dbReference type="EMBL" id="RYC66275.1"/>
    </source>
</evidence>
<feature type="compositionally biased region" description="Basic and acidic residues" evidence="1">
    <location>
        <begin position="209"/>
        <end position="224"/>
    </location>
</feature>
<dbReference type="Proteomes" id="UP000290407">
    <property type="component" value="Unassembled WGS sequence"/>
</dbReference>
<dbReference type="InterPro" id="IPR012347">
    <property type="entry name" value="Ferritin-like"/>
</dbReference>
<organism evidence="3 4">
    <name type="scientific">Spirosoma sordidisoli</name>
    <dbReference type="NCBI Taxonomy" id="2502893"/>
    <lineage>
        <taxon>Bacteria</taxon>
        <taxon>Pseudomonadati</taxon>
        <taxon>Bacteroidota</taxon>
        <taxon>Cytophagia</taxon>
        <taxon>Cytophagales</taxon>
        <taxon>Cytophagaceae</taxon>
        <taxon>Spirosoma</taxon>
    </lineage>
</organism>
<accession>A0A4Q2UFY2</accession>
<name>A0A4Q2UFY2_9BACT</name>